<gene>
    <name evidence="1" type="ORF">GCM10011514_36180</name>
</gene>
<comment type="caution">
    <text evidence="1">The sequence shown here is derived from an EMBL/GenBank/DDBJ whole genome shotgun (WGS) entry which is preliminary data.</text>
</comment>
<evidence type="ECO:0000313" key="2">
    <source>
        <dbReference type="Proteomes" id="UP000609064"/>
    </source>
</evidence>
<organism evidence="1 2">
    <name type="scientific">Emticicia aquatilis</name>
    <dbReference type="NCBI Taxonomy" id="1537369"/>
    <lineage>
        <taxon>Bacteria</taxon>
        <taxon>Pseudomonadati</taxon>
        <taxon>Bacteroidota</taxon>
        <taxon>Cytophagia</taxon>
        <taxon>Cytophagales</taxon>
        <taxon>Leadbetterellaceae</taxon>
        <taxon>Emticicia</taxon>
    </lineage>
</organism>
<reference evidence="1" key="1">
    <citation type="journal article" date="2014" name="Int. J. Syst. Evol. Microbiol.">
        <title>Complete genome sequence of Corynebacterium casei LMG S-19264T (=DSM 44701T), isolated from a smear-ripened cheese.</title>
        <authorList>
            <consortium name="US DOE Joint Genome Institute (JGI-PGF)"/>
            <person name="Walter F."/>
            <person name="Albersmeier A."/>
            <person name="Kalinowski J."/>
            <person name="Ruckert C."/>
        </authorList>
    </citation>
    <scope>NUCLEOTIDE SEQUENCE</scope>
    <source>
        <strain evidence="1">CGMCC 1.15958</strain>
    </source>
</reference>
<keyword evidence="2" id="KW-1185">Reference proteome</keyword>
<reference evidence="1" key="2">
    <citation type="submission" date="2020-09" db="EMBL/GenBank/DDBJ databases">
        <authorList>
            <person name="Sun Q."/>
            <person name="Zhou Y."/>
        </authorList>
    </citation>
    <scope>NUCLEOTIDE SEQUENCE</scope>
    <source>
        <strain evidence="1">CGMCC 1.15958</strain>
    </source>
</reference>
<dbReference type="RefSeq" id="WP_188767981.1">
    <property type="nucleotide sequence ID" value="NZ_BMKK01000007.1"/>
</dbReference>
<accession>A0A916YZK5</accession>
<evidence type="ECO:0000313" key="1">
    <source>
        <dbReference type="EMBL" id="GGD68819.1"/>
    </source>
</evidence>
<protein>
    <recommendedName>
        <fullName evidence="3">DUF1080 domain-containing protein</fullName>
    </recommendedName>
</protein>
<evidence type="ECO:0008006" key="3">
    <source>
        <dbReference type="Google" id="ProtNLM"/>
    </source>
</evidence>
<dbReference type="Proteomes" id="UP000609064">
    <property type="component" value="Unassembled WGS sequence"/>
</dbReference>
<dbReference type="Gene3D" id="2.60.120.560">
    <property type="entry name" value="Exo-inulinase, domain 1"/>
    <property type="match status" value="1"/>
</dbReference>
<proteinExistence type="predicted"/>
<dbReference type="AlphaFoldDB" id="A0A916YZK5"/>
<dbReference type="EMBL" id="BMKK01000007">
    <property type="protein sequence ID" value="GGD68819.1"/>
    <property type="molecule type" value="Genomic_DNA"/>
</dbReference>
<name>A0A916YZK5_9BACT</name>
<sequence length="202" mass="22632">MKYVILTIILLISTVFCSAQSFSFLEDLQNGGLEFVNREYDEATPKRIKITEKKGDGLLWITSFNFIEGNIDLDIKGQDFSPQKYIGLAFYGQNDTAFQALCISPYALLNEDYTLRKNAIKYYASPIPKDLNSACDDFAKLSLNRWFHVRLHIKNQNVEVYVDNNASPAFSSQLIDGKVGGKFGIFLSDGAGGEFGNIKITP</sequence>